<gene>
    <name evidence="7" type="ORF">MFLO_02983</name>
</gene>
<evidence type="ECO:0000256" key="1">
    <source>
        <dbReference type="ARBA" id="ARBA00004141"/>
    </source>
</evidence>
<feature type="transmembrane region" description="Helical" evidence="5">
    <location>
        <begin position="288"/>
        <end position="308"/>
    </location>
</feature>
<dbReference type="PANTHER" id="PTHR43027">
    <property type="entry name" value="DOXORUBICIN RESISTANCE ABC TRANSPORTER PERMEASE PROTEIN DRRC-RELATED"/>
    <property type="match status" value="1"/>
</dbReference>
<dbReference type="InterPro" id="IPR052902">
    <property type="entry name" value="ABC-2_transporter"/>
</dbReference>
<dbReference type="RefSeq" id="WP_036096188.1">
    <property type="nucleotide sequence ID" value="NZ_AODF01000004.1"/>
</dbReference>
<evidence type="ECO:0000256" key="4">
    <source>
        <dbReference type="ARBA" id="ARBA00023136"/>
    </source>
</evidence>
<reference evidence="7 8" key="1">
    <citation type="journal article" date="2014" name="Int. J. Syst. Evol. Microbiol.">
        <title>Listeria floridensis sp. nov., Listeria aquatica sp. nov., Listeria cornellensis sp. nov., Listeria riparia sp. nov. and Listeria grandensis sp. nov., from agricultural and natural environments.</title>
        <authorList>
            <person name="den Bakker H.C."/>
            <person name="Warchocki S."/>
            <person name="Wright E.M."/>
            <person name="Allred A.F."/>
            <person name="Ahlstrom C."/>
            <person name="Manuel C.S."/>
            <person name="Stasiewicz M.J."/>
            <person name="Burrell A."/>
            <person name="Roof S."/>
            <person name="Strawn L."/>
            <person name="Fortes E.D."/>
            <person name="Nightingale K.K."/>
            <person name="Kephart D."/>
            <person name="Wiedmann M."/>
        </authorList>
    </citation>
    <scope>NUCLEOTIDE SEQUENCE [LARGE SCALE GENOMIC DNA]</scope>
    <source>
        <strain evidence="7 8">FSL S10-1187</strain>
    </source>
</reference>
<feature type="transmembrane region" description="Helical" evidence="5">
    <location>
        <begin position="256"/>
        <end position="276"/>
    </location>
</feature>
<sequence length="368" mass="40609">MIFHIMKKQVKLAVRNKNYIIFTLIFPLALIFVLGNVLSASFSEDQSPVKLQIAYEKAGTGTLHQAFTEFAKQAGSKDVRFIAVKSEKNGKAKVASAKYSAFVATDNDKLTVFTNYPQTMEKTVIDSYISAFSSQYSLIKGTAAIAPGEVEKVMQAVKIPKDAIQVDETDSSKAMSSFEFYAIAMISMTMMLGVTFGINSYRIEKVKHTDIRLVAAPIRKLEVMTGNFLGEFAIQIVGLIILMLVSQFLFGVNWGSYAIFIFLVYFSLALFSVFLGMALDIFTNGNPAVAGASTIIVMILAFIGGSYFPMISPTVQMFSPIGWANISVRELLYNHNLSAMFLPILGNLGLTIILLGLVVWHQKRREAI</sequence>
<feature type="transmembrane region" description="Helical" evidence="5">
    <location>
        <begin position="340"/>
        <end position="360"/>
    </location>
</feature>
<name>A0ABN0RHU2_9LIST</name>
<accession>A0ABN0RHU2</accession>
<proteinExistence type="predicted"/>
<evidence type="ECO:0000256" key="3">
    <source>
        <dbReference type="ARBA" id="ARBA00022989"/>
    </source>
</evidence>
<evidence type="ECO:0000256" key="2">
    <source>
        <dbReference type="ARBA" id="ARBA00022692"/>
    </source>
</evidence>
<keyword evidence="8" id="KW-1185">Reference proteome</keyword>
<feature type="domain" description="ABC-2 type transporter transmembrane" evidence="6">
    <location>
        <begin position="19"/>
        <end position="360"/>
    </location>
</feature>
<evidence type="ECO:0000313" key="8">
    <source>
        <dbReference type="Proteomes" id="UP000019249"/>
    </source>
</evidence>
<evidence type="ECO:0000259" key="6">
    <source>
        <dbReference type="Pfam" id="PF12698"/>
    </source>
</evidence>
<evidence type="ECO:0000313" key="7">
    <source>
        <dbReference type="EMBL" id="EUJ33473.1"/>
    </source>
</evidence>
<feature type="transmembrane region" description="Helical" evidence="5">
    <location>
        <begin position="180"/>
        <end position="198"/>
    </location>
</feature>
<dbReference type="Pfam" id="PF12698">
    <property type="entry name" value="ABC2_membrane_3"/>
    <property type="match status" value="1"/>
</dbReference>
<keyword evidence="4 5" id="KW-0472">Membrane</keyword>
<keyword evidence="3 5" id="KW-1133">Transmembrane helix</keyword>
<protein>
    <submittedName>
        <fullName evidence="7">ABC transporter permease</fullName>
    </submittedName>
</protein>
<dbReference type="InterPro" id="IPR013525">
    <property type="entry name" value="ABC2_TM"/>
</dbReference>
<organism evidence="7 8">
    <name type="scientific">Listeria floridensis FSL S10-1187</name>
    <dbReference type="NCBI Taxonomy" id="1265817"/>
    <lineage>
        <taxon>Bacteria</taxon>
        <taxon>Bacillati</taxon>
        <taxon>Bacillota</taxon>
        <taxon>Bacilli</taxon>
        <taxon>Bacillales</taxon>
        <taxon>Listeriaceae</taxon>
        <taxon>Listeria</taxon>
    </lineage>
</organism>
<comment type="subcellular location">
    <subcellularLocation>
        <location evidence="1">Membrane</location>
        <topology evidence="1">Multi-pass membrane protein</topology>
    </subcellularLocation>
</comment>
<dbReference type="EMBL" id="AODF01000004">
    <property type="protein sequence ID" value="EUJ33473.1"/>
    <property type="molecule type" value="Genomic_DNA"/>
</dbReference>
<keyword evidence="2 5" id="KW-0812">Transmembrane</keyword>
<dbReference type="Proteomes" id="UP000019249">
    <property type="component" value="Unassembled WGS sequence"/>
</dbReference>
<comment type="caution">
    <text evidence="7">The sequence shown here is derived from an EMBL/GenBank/DDBJ whole genome shotgun (WGS) entry which is preliminary data.</text>
</comment>
<dbReference type="PANTHER" id="PTHR43027:SF1">
    <property type="entry name" value="DOXORUBICIN RESISTANCE ABC TRANSPORTER PERMEASE PROTEIN DRRC-RELATED"/>
    <property type="match status" value="1"/>
</dbReference>
<feature type="transmembrane region" description="Helical" evidence="5">
    <location>
        <begin position="228"/>
        <end position="250"/>
    </location>
</feature>
<evidence type="ECO:0000256" key="5">
    <source>
        <dbReference type="SAM" id="Phobius"/>
    </source>
</evidence>